<dbReference type="InterPro" id="IPR050364">
    <property type="entry name" value="Cytochrome_P450_fung"/>
</dbReference>
<protein>
    <recommendedName>
        <fullName evidence="9">Cytochrome P450 monooxygenase</fullName>
    </recommendedName>
</protein>
<evidence type="ECO:0000313" key="8">
    <source>
        <dbReference type="Proteomes" id="UP001521116"/>
    </source>
</evidence>
<comment type="similarity">
    <text evidence="1">Belongs to the cytochrome P450 family.</text>
</comment>
<feature type="signal peptide" evidence="6">
    <location>
        <begin position="1"/>
        <end position="18"/>
    </location>
</feature>
<dbReference type="PANTHER" id="PTHR46300">
    <property type="entry name" value="P450, PUTATIVE (EUROFUNG)-RELATED-RELATED"/>
    <property type="match status" value="1"/>
</dbReference>
<dbReference type="InterPro" id="IPR002401">
    <property type="entry name" value="Cyt_P450_E_grp-I"/>
</dbReference>
<dbReference type="CDD" id="cd11065">
    <property type="entry name" value="CYP64-like"/>
    <property type="match status" value="1"/>
</dbReference>
<reference evidence="7 8" key="1">
    <citation type="submission" date="2024-02" db="EMBL/GenBank/DDBJ databases">
        <title>De novo assembly and annotation of 12 fungi associated with fruit tree decline syndrome in Ontario, Canada.</title>
        <authorList>
            <person name="Sulman M."/>
            <person name="Ellouze W."/>
            <person name="Ilyukhin E."/>
        </authorList>
    </citation>
    <scope>NUCLEOTIDE SEQUENCE [LARGE SCALE GENOMIC DNA]</scope>
    <source>
        <strain evidence="7 8">M1-105</strain>
    </source>
</reference>
<organism evidence="7 8">
    <name type="scientific">Neofusicoccum ribis</name>
    <dbReference type="NCBI Taxonomy" id="45134"/>
    <lineage>
        <taxon>Eukaryota</taxon>
        <taxon>Fungi</taxon>
        <taxon>Dikarya</taxon>
        <taxon>Ascomycota</taxon>
        <taxon>Pezizomycotina</taxon>
        <taxon>Dothideomycetes</taxon>
        <taxon>Dothideomycetes incertae sedis</taxon>
        <taxon>Botryosphaeriales</taxon>
        <taxon>Botryosphaeriaceae</taxon>
        <taxon>Neofusicoccum</taxon>
    </lineage>
</organism>
<gene>
    <name evidence="7" type="ORF">SLS56_010329</name>
</gene>
<dbReference type="SUPFAM" id="SSF48264">
    <property type="entry name" value="Cytochrome P450"/>
    <property type="match status" value="1"/>
</dbReference>
<dbReference type="InterPro" id="IPR001128">
    <property type="entry name" value="Cyt_P450"/>
</dbReference>
<evidence type="ECO:0000256" key="3">
    <source>
        <dbReference type="ARBA" id="ARBA00023002"/>
    </source>
</evidence>
<dbReference type="Gene3D" id="1.10.630.10">
    <property type="entry name" value="Cytochrome P450"/>
    <property type="match status" value="2"/>
</dbReference>
<proteinExistence type="inferred from homology"/>
<evidence type="ECO:0000256" key="2">
    <source>
        <dbReference type="ARBA" id="ARBA00022723"/>
    </source>
</evidence>
<feature type="chain" id="PRO_5046460454" description="Cytochrome P450 monooxygenase" evidence="6">
    <location>
        <begin position="19"/>
        <end position="507"/>
    </location>
</feature>
<dbReference type="Proteomes" id="UP001521116">
    <property type="component" value="Unassembled WGS sequence"/>
</dbReference>
<comment type="caution">
    <text evidence="7">The sequence shown here is derived from an EMBL/GenBank/DDBJ whole genome shotgun (WGS) entry which is preliminary data.</text>
</comment>
<accession>A0ABR3SG52</accession>
<sequence length="507" mass="58095">MAESLLLVSAFTLLVVWSILKLSRVGHRDRRMPPGPPTLPVLGNAHQIPSVGLFKKFHEWAREYGPIFTLKFGPANVVVLCDREAIQKLLVEKGNIYSDRPPSYVGNLLTKGDHVALHQMTPEWREKRKVISHNFSPMQLDQKHFKVQEAEATVLMNNLLENPEGFFNHIRRYTASVITSLTYGQRAPTFDSFWAYGVYDVMTKWTASMEPGANPPVDEFPFLQYTPSALAFWKRRALDAGRTMDSTWATARRLVEERRATGERRPCVIDTLLDQYDAKGWRMSQHAFTNLMGELIEGGADTTSAQLLTLILAFAIYPDVQRKAQNQIDELQATEYKGMLIPKGTTLFIPTWAIHHMDTIYNDPEVFNPDRYANHEKLANDYAGSSDWQNRDKHSRNTANYQRSETNLLRRAHHYNYGAGRRICPGIHLAERNMWRIAAKLLWAFEFSEPIDPKTGQVKHLDPHAYNPGILQAPLPFEVQIKARSARHVDKIREELDGALQFLKQFD</sequence>
<evidence type="ECO:0000256" key="5">
    <source>
        <dbReference type="ARBA" id="ARBA00023033"/>
    </source>
</evidence>
<evidence type="ECO:0008006" key="9">
    <source>
        <dbReference type="Google" id="ProtNLM"/>
    </source>
</evidence>
<keyword evidence="6" id="KW-0732">Signal</keyword>
<dbReference type="Pfam" id="PF00067">
    <property type="entry name" value="p450"/>
    <property type="match status" value="2"/>
</dbReference>
<evidence type="ECO:0000256" key="1">
    <source>
        <dbReference type="ARBA" id="ARBA00010617"/>
    </source>
</evidence>
<keyword evidence="3" id="KW-0560">Oxidoreductase</keyword>
<keyword evidence="4" id="KW-0408">Iron</keyword>
<keyword evidence="2" id="KW-0479">Metal-binding</keyword>
<dbReference type="PANTHER" id="PTHR46300:SF2">
    <property type="entry name" value="CYTOCHROME P450 MONOOXYGENASE ALNH-RELATED"/>
    <property type="match status" value="1"/>
</dbReference>
<evidence type="ECO:0000256" key="4">
    <source>
        <dbReference type="ARBA" id="ARBA00023004"/>
    </source>
</evidence>
<evidence type="ECO:0000256" key="6">
    <source>
        <dbReference type="SAM" id="SignalP"/>
    </source>
</evidence>
<name>A0ABR3SG52_9PEZI</name>
<evidence type="ECO:0000313" key="7">
    <source>
        <dbReference type="EMBL" id="KAL1618958.1"/>
    </source>
</evidence>
<dbReference type="InterPro" id="IPR036396">
    <property type="entry name" value="Cyt_P450_sf"/>
</dbReference>
<keyword evidence="5" id="KW-0503">Monooxygenase</keyword>
<dbReference type="PRINTS" id="PR00463">
    <property type="entry name" value="EP450I"/>
</dbReference>
<dbReference type="EMBL" id="JAJVDC020000197">
    <property type="protein sequence ID" value="KAL1618958.1"/>
    <property type="molecule type" value="Genomic_DNA"/>
</dbReference>
<keyword evidence="8" id="KW-1185">Reference proteome</keyword>